<sequence length="354" mass="40719">MKKIKIIFVWTLIAIGLSFAALLFVDKVYLSSAKTFKINKVEEEDKKIKKTVSIDVPDYAENIKISYNGEYISYHTENKIVIINVAKKEEKYVEFKNGTVNYTAWLPDRNILFIGEKSAENNSSFLALFSYDSEKNEKFQLEDENGKKTIINLPNNNYDIKNMTLSTATNTIYLKVKNEQGRSRIYRVNTMAQLERIRSLGNNLGEIALMNSEDRVVYENKNDGNIHVEGKDYPITIRDGANHCLLGVDDKDVMYIGKLKGDREEGTIEKIYYWSLDDKTINKKDIELESPINKKDIKILPNGKIFFINSNENKVKELISKEEFKYNGVFQDISMDAIVSKEGNKVIVKPINLK</sequence>
<dbReference type="OrthoDB" id="1630871at2"/>
<evidence type="ECO:0000313" key="1">
    <source>
        <dbReference type="EMBL" id="KIS23228.1"/>
    </source>
</evidence>
<dbReference type="PATRIC" id="fig|1379739.3.peg.1606"/>
<name>A0A0D0ZX85_CLOBO</name>
<proteinExistence type="predicted"/>
<evidence type="ECO:0000313" key="2">
    <source>
        <dbReference type="Proteomes" id="UP000032250"/>
    </source>
</evidence>
<protein>
    <recommendedName>
        <fullName evidence="3">Dipeptidyl-peptidase IV</fullName>
    </recommendedName>
</protein>
<dbReference type="SUPFAM" id="SSF82171">
    <property type="entry name" value="DPP6 N-terminal domain-like"/>
    <property type="match status" value="1"/>
</dbReference>
<gene>
    <name evidence="1" type="ORF">N495_06370</name>
</gene>
<organism evidence="1 2">
    <name type="scientific">Clostridium botulinum B2 450</name>
    <dbReference type="NCBI Taxonomy" id="1379739"/>
    <lineage>
        <taxon>Bacteria</taxon>
        <taxon>Bacillati</taxon>
        <taxon>Bacillota</taxon>
        <taxon>Clostridia</taxon>
        <taxon>Eubacteriales</taxon>
        <taxon>Clostridiaceae</taxon>
        <taxon>Clostridium</taxon>
    </lineage>
</organism>
<dbReference type="EMBL" id="JXSU01000007">
    <property type="protein sequence ID" value="KIS23228.1"/>
    <property type="molecule type" value="Genomic_DNA"/>
</dbReference>
<dbReference type="AlphaFoldDB" id="A0A0D0ZX85"/>
<comment type="caution">
    <text evidence="1">The sequence shown here is derived from an EMBL/GenBank/DDBJ whole genome shotgun (WGS) entry which is preliminary data.</text>
</comment>
<dbReference type="RefSeq" id="WP_003487036.1">
    <property type="nucleotide sequence ID" value="NZ_JXSU01000007.1"/>
</dbReference>
<accession>A0A0D0ZX85</accession>
<dbReference type="Proteomes" id="UP000032250">
    <property type="component" value="Unassembled WGS sequence"/>
</dbReference>
<evidence type="ECO:0008006" key="3">
    <source>
        <dbReference type="Google" id="ProtNLM"/>
    </source>
</evidence>
<reference evidence="1 2" key="1">
    <citation type="submission" date="2014-06" db="EMBL/GenBank/DDBJ databases">
        <title>Genome characterization of distinct group I Clostridium botulinum lineages.</title>
        <authorList>
            <person name="Giordani F."/>
            <person name="Anselmo A."/>
            <person name="Fillo S."/>
            <person name="Palozzi A.M."/>
            <person name="Fortunato A."/>
            <person name="Gentile B."/>
            <person name="Ciammaruconi A."/>
            <person name="Anniballi F."/>
            <person name="De Medici D."/>
            <person name="Lista F."/>
        </authorList>
    </citation>
    <scope>NUCLEOTIDE SEQUENCE [LARGE SCALE GENOMIC DNA]</scope>
    <source>
        <strain evidence="1 2">B2 450</strain>
    </source>
</reference>
<dbReference type="HOGENOM" id="CLU_050665_0_0_9"/>